<dbReference type="EnsemblFungi" id="EJT70941">
    <property type="protein sequence ID" value="EJT70941"/>
    <property type="gene ID" value="GGTG_11964"/>
</dbReference>
<dbReference type="VEuPathDB" id="FungiDB:GGTG_11964"/>
<gene>
    <name evidence="2" type="primary">20352422</name>
    <name evidence="1" type="ORF">GGTG_11964</name>
</gene>
<name>J3PEN3_GAET3</name>
<reference evidence="2" key="4">
    <citation type="journal article" date="2015" name="G3 (Bethesda)">
        <title>Genome sequences of three phytopathogenic species of the Magnaporthaceae family of fungi.</title>
        <authorList>
            <person name="Okagaki L.H."/>
            <person name="Nunes C.C."/>
            <person name="Sailsbery J."/>
            <person name="Clay B."/>
            <person name="Brown D."/>
            <person name="John T."/>
            <person name="Oh Y."/>
            <person name="Young N."/>
            <person name="Fitzgerald M."/>
            <person name="Haas B.J."/>
            <person name="Zeng Q."/>
            <person name="Young S."/>
            <person name="Adiconis X."/>
            <person name="Fan L."/>
            <person name="Levin J.Z."/>
            <person name="Mitchell T.K."/>
            <person name="Okubara P.A."/>
            <person name="Farman M.L."/>
            <person name="Kohn L.M."/>
            <person name="Birren B."/>
            <person name="Ma L.-J."/>
            <person name="Dean R.A."/>
        </authorList>
    </citation>
    <scope>NUCLEOTIDE SEQUENCE</scope>
    <source>
        <strain evidence="2">R3-111a-1</strain>
    </source>
</reference>
<reference evidence="3" key="1">
    <citation type="submission" date="2010-07" db="EMBL/GenBank/DDBJ databases">
        <title>The genome sequence of Gaeumannomyces graminis var. tritici strain R3-111a-1.</title>
        <authorList>
            <consortium name="The Broad Institute Genome Sequencing Platform"/>
            <person name="Ma L.-J."/>
            <person name="Dead R."/>
            <person name="Young S."/>
            <person name="Zeng Q."/>
            <person name="Koehrsen M."/>
            <person name="Alvarado L."/>
            <person name="Berlin A."/>
            <person name="Chapman S.B."/>
            <person name="Chen Z."/>
            <person name="Freedman E."/>
            <person name="Gellesch M."/>
            <person name="Goldberg J."/>
            <person name="Griggs A."/>
            <person name="Gujja S."/>
            <person name="Heilman E.R."/>
            <person name="Heiman D."/>
            <person name="Hepburn T."/>
            <person name="Howarth C."/>
            <person name="Jen D."/>
            <person name="Larson L."/>
            <person name="Mehta T."/>
            <person name="Neiman D."/>
            <person name="Pearson M."/>
            <person name="Roberts A."/>
            <person name="Saif S."/>
            <person name="Shea T."/>
            <person name="Shenoy N."/>
            <person name="Sisk P."/>
            <person name="Stolte C."/>
            <person name="Sykes S."/>
            <person name="Walk T."/>
            <person name="White J."/>
            <person name="Yandava C."/>
            <person name="Haas B."/>
            <person name="Nusbaum C."/>
            <person name="Birren B."/>
        </authorList>
    </citation>
    <scope>NUCLEOTIDE SEQUENCE [LARGE SCALE GENOMIC DNA]</scope>
    <source>
        <strain evidence="3">R3-111a-1</strain>
    </source>
</reference>
<reference evidence="1" key="2">
    <citation type="submission" date="2010-07" db="EMBL/GenBank/DDBJ databases">
        <authorList>
            <consortium name="The Broad Institute Genome Sequencing Platform"/>
            <consortium name="Broad Institute Genome Sequencing Center for Infectious Disease"/>
            <person name="Ma L.-J."/>
            <person name="Dead R."/>
            <person name="Young S."/>
            <person name="Zeng Q."/>
            <person name="Koehrsen M."/>
            <person name="Alvarado L."/>
            <person name="Berlin A."/>
            <person name="Chapman S.B."/>
            <person name="Chen Z."/>
            <person name="Freedman E."/>
            <person name="Gellesch M."/>
            <person name="Goldberg J."/>
            <person name="Griggs A."/>
            <person name="Gujja S."/>
            <person name="Heilman E.R."/>
            <person name="Heiman D."/>
            <person name="Hepburn T."/>
            <person name="Howarth C."/>
            <person name="Jen D."/>
            <person name="Larson L."/>
            <person name="Mehta T."/>
            <person name="Neiman D."/>
            <person name="Pearson M."/>
            <person name="Roberts A."/>
            <person name="Saif S."/>
            <person name="Shea T."/>
            <person name="Shenoy N."/>
            <person name="Sisk P."/>
            <person name="Stolte C."/>
            <person name="Sykes S."/>
            <person name="Walk T."/>
            <person name="White J."/>
            <person name="Yandava C."/>
            <person name="Haas B."/>
            <person name="Nusbaum C."/>
            <person name="Birren B."/>
        </authorList>
    </citation>
    <scope>NUCLEOTIDE SEQUENCE</scope>
    <source>
        <strain evidence="1">R3-111a-1</strain>
    </source>
</reference>
<dbReference type="HOGENOM" id="CLU_2061638_0_0_1"/>
<keyword evidence="3" id="KW-1185">Reference proteome</keyword>
<reference evidence="1" key="3">
    <citation type="submission" date="2010-09" db="EMBL/GenBank/DDBJ databases">
        <title>Annotation of Gaeumannomyces graminis var. tritici R3-111a-1.</title>
        <authorList>
            <consortium name="The Broad Institute Genome Sequencing Platform"/>
            <person name="Ma L.-J."/>
            <person name="Dead R."/>
            <person name="Young S.K."/>
            <person name="Zeng Q."/>
            <person name="Gargeya S."/>
            <person name="Fitzgerald M."/>
            <person name="Haas B."/>
            <person name="Abouelleil A."/>
            <person name="Alvarado L."/>
            <person name="Arachchi H.M."/>
            <person name="Berlin A."/>
            <person name="Brown A."/>
            <person name="Chapman S.B."/>
            <person name="Chen Z."/>
            <person name="Dunbar C."/>
            <person name="Freedman E."/>
            <person name="Gearin G."/>
            <person name="Gellesch M."/>
            <person name="Goldberg J."/>
            <person name="Griggs A."/>
            <person name="Gujja S."/>
            <person name="Heiman D."/>
            <person name="Howarth C."/>
            <person name="Larson L."/>
            <person name="Lui A."/>
            <person name="MacDonald P.J.P."/>
            <person name="Mehta T."/>
            <person name="Montmayeur A."/>
            <person name="Murphy C."/>
            <person name="Neiman D."/>
            <person name="Pearson M."/>
            <person name="Priest M."/>
            <person name="Roberts A."/>
            <person name="Saif S."/>
            <person name="Shea T."/>
            <person name="Shenoy N."/>
            <person name="Sisk P."/>
            <person name="Stolte C."/>
            <person name="Sykes S."/>
            <person name="Yandava C."/>
            <person name="Wortman J."/>
            <person name="Nusbaum C."/>
            <person name="Birren B."/>
        </authorList>
    </citation>
    <scope>NUCLEOTIDE SEQUENCE</scope>
    <source>
        <strain evidence="1">R3-111a-1</strain>
    </source>
</reference>
<evidence type="ECO:0000313" key="3">
    <source>
        <dbReference type="Proteomes" id="UP000006039"/>
    </source>
</evidence>
<sequence>MAYLQKAQVLLSNAAKVSITDMGLWTPPRRVCGREESQDSGRMGVAFERTRLLYYWQTCDLKVCLCGWGGPQSMLLTAWIIACTLAASPMLYQEGVQSCRGCWPLLCRLAHDHTTNEIF</sequence>
<dbReference type="RefSeq" id="XP_009228119.1">
    <property type="nucleotide sequence ID" value="XM_009229855.1"/>
</dbReference>
<evidence type="ECO:0000313" key="1">
    <source>
        <dbReference type="EMBL" id="EJT70941.1"/>
    </source>
</evidence>
<dbReference type="Proteomes" id="UP000006039">
    <property type="component" value="Unassembled WGS sequence"/>
</dbReference>
<proteinExistence type="predicted"/>
<evidence type="ECO:0000313" key="2">
    <source>
        <dbReference type="EnsemblFungi" id="EJT70941"/>
    </source>
</evidence>
<reference evidence="2" key="5">
    <citation type="submission" date="2018-04" db="UniProtKB">
        <authorList>
            <consortium name="EnsemblFungi"/>
        </authorList>
    </citation>
    <scope>IDENTIFICATION</scope>
    <source>
        <strain evidence="2">R3-111a-1</strain>
    </source>
</reference>
<protein>
    <submittedName>
        <fullName evidence="1 2">Uncharacterized protein</fullName>
    </submittedName>
</protein>
<accession>J3PEN3</accession>
<dbReference type="GeneID" id="20352422"/>
<organism evidence="1">
    <name type="scientific">Gaeumannomyces tritici (strain R3-111a-1)</name>
    <name type="common">Wheat and barley take-all root rot fungus</name>
    <name type="synonym">Gaeumannomyces graminis var. tritici</name>
    <dbReference type="NCBI Taxonomy" id="644352"/>
    <lineage>
        <taxon>Eukaryota</taxon>
        <taxon>Fungi</taxon>
        <taxon>Dikarya</taxon>
        <taxon>Ascomycota</taxon>
        <taxon>Pezizomycotina</taxon>
        <taxon>Sordariomycetes</taxon>
        <taxon>Sordariomycetidae</taxon>
        <taxon>Magnaporthales</taxon>
        <taxon>Magnaporthaceae</taxon>
        <taxon>Gaeumannomyces</taxon>
    </lineage>
</organism>
<dbReference type="EMBL" id="GL385401">
    <property type="protein sequence ID" value="EJT70941.1"/>
    <property type="molecule type" value="Genomic_DNA"/>
</dbReference>
<dbReference type="AlphaFoldDB" id="J3PEN3"/>